<feature type="transmembrane region" description="Helical" evidence="6">
    <location>
        <begin position="12"/>
        <end position="29"/>
    </location>
</feature>
<feature type="transmembrane region" description="Helical" evidence="6">
    <location>
        <begin position="61"/>
        <end position="82"/>
    </location>
</feature>
<feature type="transmembrane region" description="Helical" evidence="6">
    <location>
        <begin position="36"/>
        <end position="55"/>
    </location>
</feature>
<evidence type="ECO:0000313" key="8">
    <source>
        <dbReference type="EMBL" id="NFF87906.1"/>
    </source>
</evidence>
<dbReference type="Pfam" id="PF02653">
    <property type="entry name" value="BPD_transp_2"/>
    <property type="match status" value="1"/>
</dbReference>
<accession>A0A0C2N577</accession>
<dbReference type="CDD" id="cd06580">
    <property type="entry name" value="TM_PBP1_transp_TpRbsC_like"/>
    <property type="match status" value="1"/>
</dbReference>
<evidence type="ECO:0000256" key="2">
    <source>
        <dbReference type="ARBA" id="ARBA00022475"/>
    </source>
</evidence>
<keyword evidence="5 6" id="KW-0472">Membrane</keyword>
<dbReference type="Proteomes" id="UP000476820">
    <property type="component" value="Unassembled WGS sequence"/>
</dbReference>
<evidence type="ECO:0000313" key="12">
    <source>
        <dbReference type="Proteomes" id="UP000476820"/>
    </source>
</evidence>
<evidence type="ECO:0000313" key="10">
    <source>
        <dbReference type="Proteomes" id="UP000472355"/>
    </source>
</evidence>
<proteinExistence type="predicted"/>
<dbReference type="Proteomes" id="UP000473681">
    <property type="component" value="Unassembled WGS sequence"/>
</dbReference>
<evidence type="ECO:0000313" key="9">
    <source>
        <dbReference type="EMBL" id="NFN35306.1"/>
    </source>
</evidence>
<dbReference type="PANTHER" id="PTHR43370:SF1">
    <property type="entry name" value="GUANOSINE ABC TRANSPORTER PERMEASE PROTEIN NUPQ"/>
    <property type="match status" value="1"/>
</dbReference>
<dbReference type="EMBL" id="SWOV01000018">
    <property type="protein sequence ID" value="NFF87906.1"/>
    <property type="molecule type" value="Genomic_DNA"/>
</dbReference>
<dbReference type="AlphaFoldDB" id="A0A0C2N577"/>
<evidence type="ECO:0000256" key="6">
    <source>
        <dbReference type="SAM" id="Phobius"/>
    </source>
</evidence>
<dbReference type="PANTHER" id="PTHR43370">
    <property type="entry name" value="SUGAR ABC TRANSPORTER INTEGRAL MEMBRANE PROTEIN-RELATED"/>
    <property type="match status" value="1"/>
</dbReference>
<dbReference type="GO" id="GO:0022857">
    <property type="term" value="F:transmembrane transporter activity"/>
    <property type="evidence" value="ECO:0007669"/>
    <property type="project" value="InterPro"/>
</dbReference>
<evidence type="ECO:0000256" key="1">
    <source>
        <dbReference type="ARBA" id="ARBA00004651"/>
    </source>
</evidence>
<dbReference type="RefSeq" id="WP_012451008.1">
    <property type="nucleotide sequence ID" value="NZ_CP010520.1"/>
</dbReference>
<gene>
    <name evidence="7" type="ORF">EXM65_09225</name>
    <name evidence="8" type="ORF">FC774_08505</name>
    <name evidence="9" type="ORF">FDB51_09210</name>
</gene>
<dbReference type="Proteomes" id="UP000472355">
    <property type="component" value="Unassembled WGS sequence"/>
</dbReference>
<comment type="caution">
    <text evidence="7">The sequence shown here is derived from an EMBL/GenBank/DDBJ whole genome shotgun (WGS) entry which is preliminary data.</text>
</comment>
<feature type="transmembrane region" description="Helical" evidence="6">
    <location>
        <begin position="147"/>
        <end position="164"/>
    </location>
</feature>
<keyword evidence="3 6" id="KW-0812">Transmembrane</keyword>
<name>A0A0C2N577_CLOBO</name>
<evidence type="ECO:0000313" key="7">
    <source>
        <dbReference type="EMBL" id="NFA42749.1"/>
    </source>
</evidence>
<protein>
    <submittedName>
        <fullName evidence="7">ABC transporter permease</fullName>
    </submittedName>
</protein>
<evidence type="ECO:0000313" key="11">
    <source>
        <dbReference type="Proteomes" id="UP000473681"/>
    </source>
</evidence>
<reference evidence="11 12" key="2">
    <citation type="submission" date="2019-04" db="EMBL/GenBank/DDBJ databases">
        <title>Genome sequencing of Clostridium botulinum Groups I-IV and Clostridium butyricum.</title>
        <authorList>
            <person name="Brunt J."/>
            <person name="Van Vliet A.H.M."/>
            <person name="Stringer S.C."/>
            <person name="Carter A.T."/>
            <person name="Peck M.W."/>
        </authorList>
    </citation>
    <scope>NUCLEOTIDE SEQUENCE [LARGE SCALE GENOMIC DNA]</scope>
    <source>
        <strain evidence="8 12">1605</strain>
        <strain evidence="9 11">CB-K-33E</strain>
    </source>
</reference>
<sequence>MALLGNILYDTIYHSAPIILCVIGGMFAYKANVLNIALEGMMLNGAFVATLLVFFTDNIPLSIFLAIVTTLIYGLIFSLLGITYKGNVIIVGLAINLIVPAIAGFILQIMGTANINLTNINIADFKINIPIIQDIPLIGNILSGHTPITYLSFIGIIVLTIIMYKTKFGIYVRVVGENEDAAKSLGIKTNVYKYAAVLIGAFCCALAGVNFSLERLGLFTNDMTAGRGFIAIAAIYCGQGKPVASSMYAILFGVARALAVNLSIYAGPIAGLFDTIPYIIMVTVLAVVSAVKYKNVKVRGFKAE</sequence>
<dbReference type="GO" id="GO:0005886">
    <property type="term" value="C:plasma membrane"/>
    <property type="evidence" value="ECO:0007669"/>
    <property type="project" value="UniProtKB-SubCell"/>
</dbReference>
<feature type="transmembrane region" description="Helical" evidence="6">
    <location>
        <begin position="276"/>
        <end position="293"/>
    </location>
</feature>
<dbReference type="InterPro" id="IPR001851">
    <property type="entry name" value="ABC_transp_permease"/>
</dbReference>
<reference evidence="7 10" key="1">
    <citation type="submission" date="2019-02" db="EMBL/GenBank/DDBJ databases">
        <title>Genome sequencing of Clostridium botulinum clinical isolates.</title>
        <authorList>
            <person name="Brunt J."/>
            <person name="Van Vliet A.H.M."/>
            <person name="Stringer S.C."/>
            <person name="Grant K.A."/>
            <person name="Carter A.C."/>
            <person name="Peck M.W."/>
        </authorList>
    </citation>
    <scope>NUCLEOTIDE SEQUENCE [LARGE SCALE GENOMIC DNA]</scope>
    <source>
        <strain evidence="7 10">H113700579</strain>
    </source>
</reference>
<keyword evidence="2" id="KW-1003">Cell membrane</keyword>
<feature type="transmembrane region" description="Helical" evidence="6">
    <location>
        <begin position="191"/>
        <end position="213"/>
    </location>
</feature>
<feature type="transmembrane region" description="Helical" evidence="6">
    <location>
        <begin position="89"/>
        <end position="110"/>
    </location>
</feature>
<evidence type="ECO:0000256" key="4">
    <source>
        <dbReference type="ARBA" id="ARBA00022989"/>
    </source>
</evidence>
<organism evidence="7 10">
    <name type="scientific">Clostridium botulinum</name>
    <dbReference type="NCBI Taxonomy" id="1491"/>
    <lineage>
        <taxon>Bacteria</taxon>
        <taxon>Bacillati</taxon>
        <taxon>Bacillota</taxon>
        <taxon>Clostridia</taxon>
        <taxon>Eubacteriales</taxon>
        <taxon>Clostridiaceae</taxon>
        <taxon>Clostridium</taxon>
    </lineage>
</organism>
<dbReference type="EMBL" id="SWVK01000011">
    <property type="protein sequence ID" value="NFN35306.1"/>
    <property type="molecule type" value="Genomic_DNA"/>
</dbReference>
<comment type="subcellular location">
    <subcellularLocation>
        <location evidence="1">Cell membrane</location>
        <topology evidence="1">Multi-pass membrane protein</topology>
    </subcellularLocation>
</comment>
<evidence type="ECO:0000256" key="3">
    <source>
        <dbReference type="ARBA" id="ARBA00022692"/>
    </source>
</evidence>
<evidence type="ECO:0000256" key="5">
    <source>
        <dbReference type="ARBA" id="ARBA00023136"/>
    </source>
</evidence>
<dbReference type="EMBL" id="SGKU01000022">
    <property type="protein sequence ID" value="NFA42749.1"/>
    <property type="molecule type" value="Genomic_DNA"/>
</dbReference>
<dbReference type="OrthoDB" id="9792579at2"/>
<keyword evidence="4 6" id="KW-1133">Transmembrane helix</keyword>